<dbReference type="SUPFAM" id="SSF55874">
    <property type="entry name" value="ATPase domain of HSP90 chaperone/DNA topoisomerase II/histidine kinase"/>
    <property type="match status" value="1"/>
</dbReference>
<dbReference type="Pfam" id="PF02518">
    <property type="entry name" value="HATPase_c"/>
    <property type="match status" value="1"/>
</dbReference>
<evidence type="ECO:0000256" key="5">
    <source>
        <dbReference type="ARBA" id="ARBA00022553"/>
    </source>
</evidence>
<dbReference type="EC" id="2.7.13.3" evidence="3"/>
<gene>
    <name evidence="12" type="ORF">CACET_c31390</name>
</gene>
<evidence type="ECO:0000256" key="6">
    <source>
        <dbReference type="ARBA" id="ARBA00022679"/>
    </source>
</evidence>
<dbReference type="GO" id="GO:0000155">
    <property type="term" value="F:phosphorelay sensor kinase activity"/>
    <property type="evidence" value="ECO:0007669"/>
    <property type="project" value="InterPro"/>
</dbReference>
<dbReference type="PANTHER" id="PTHR45453:SF2">
    <property type="entry name" value="HISTIDINE KINASE"/>
    <property type="match status" value="1"/>
</dbReference>
<evidence type="ECO:0000256" key="7">
    <source>
        <dbReference type="ARBA" id="ARBA00022692"/>
    </source>
</evidence>
<dbReference type="InterPro" id="IPR036890">
    <property type="entry name" value="HATPase_C_sf"/>
</dbReference>
<evidence type="ECO:0000256" key="11">
    <source>
        <dbReference type="ARBA" id="ARBA00023136"/>
    </source>
</evidence>
<dbReference type="InterPro" id="IPR050351">
    <property type="entry name" value="BphY/WalK/GraS-like"/>
</dbReference>
<protein>
    <recommendedName>
        <fullName evidence="3">histidine kinase</fullName>
        <ecNumber evidence="3">2.7.13.3</ecNumber>
    </recommendedName>
</protein>
<dbReference type="InterPro" id="IPR003594">
    <property type="entry name" value="HATPase_dom"/>
</dbReference>
<dbReference type="OrthoDB" id="9780487at2"/>
<accession>A0A0D8IB55</accession>
<dbReference type="EMBL" id="CP009687">
    <property type="protein sequence ID" value="AKL96583.1"/>
    <property type="molecule type" value="Genomic_DNA"/>
</dbReference>
<evidence type="ECO:0000256" key="8">
    <source>
        <dbReference type="ARBA" id="ARBA00022777"/>
    </source>
</evidence>
<evidence type="ECO:0000256" key="1">
    <source>
        <dbReference type="ARBA" id="ARBA00000085"/>
    </source>
</evidence>
<dbReference type="SMART" id="SM00387">
    <property type="entry name" value="HATPase_c"/>
    <property type="match status" value="1"/>
</dbReference>
<keyword evidence="6 12" id="KW-0808">Transferase</keyword>
<organism evidence="12 13">
    <name type="scientific">Clostridium aceticum</name>
    <dbReference type="NCBI Taxonomy" id="84022"/>
    <lineage>
        <taxon>Bacteria</taxon>
        <taxon>Bacillati</taxon>
        <taxon>Bacillota</taxon>
        <taxon>Clostridia</taxon>
        <taxon>Eubacteriales</taxon>
        <taxon>Clostridiaceae</taxon>
        <taxon>Clostridium</taxon>
    </lineage>
</organism>
<dbReference type="PROSITE" id="PS50109">
    <property type="entry name" value="HIS_KIN"/>
    <property type="match status" value="1"/>
</dbReference>
<evidence type="ECO:0000313" key="12">
    <source>
        <dbReference type="EMBL" id="AKL96583.1"/>
    </source>
</evidence>
<dbReference type="GO" id="GO:0004721">
    <property type="term" value="F:phosphoprotein phosphatase activity"/>
    <property type="evidence" value="ECO:0007669"/>
    <property type="project" value="TreeGrafter"/>
</dbReference>
<comment type="subcellular location">
    <subcellularLocation>
        <location evidence="2">Cell membrane</location>
        <topology evidence="2">Multi-pass membrane protein</topology>
    </subcellularLocation>
</comment>
<reference evidence="12 13" key="1">
    <citation type="submission" date="2014-10" db="EMBL/GenBank/DDBJ databases">
        <title>Genome sequence of Clostridium aceticum DSM 1496.</title>
        <authorList>
            <person name="Poehlein A."/>
            <person name="Schiel-Bengelsdorf B."/>
            <person name="Gottschalk G."/>
            <person name="Duerre P."/>
            <person name="Daniel R."/>
        </authorList>
    </citation>
    <scope>NUCLEOTIDE SEQUENCE [LARGE SCALE GENOMIC DNA]</scope>
    <source>
        <strain evidence="12 13">DSM 1496</strain>
    </source>
</reference>
<dbReference type="Proteomes" id="UP000035704">
    <property type="component" value="Chromosome"/>
</dbReference>
<dbReference type="KEGG" id="cace:CACET_c31390"/>
<evidence type="ECO:0000256" key="10">
    <source>
        <dbReference type="ARBA" id="ARBA00023012"/>
    </source>
</evidence>
<dbReference type="PATRIC" id="fig|84022.5.peg.3715"/>
<keyword evidence="4" id="KW-1003">Cell membrane</keyword>
<keyword evidence="7" id="KW-0812">Transmembrane</keyword>
<dbReference type="InterPro" id="IPR005467">
    <property type="entry name" value="His_kinase_dom"/>
</dbReference>
<dbReference type="InterPro" id="IPR036097">
    <property type="entry name" value="HisK_dim/P_sf"/>
</dbReference>
<evidence type="ECO:0000256" key="9">
    <source>
        <dbReference type="ARBA" id="ARBA00022989"/>
    </source>
</evidence>
<dbReference type="InterPro" id="IPR004358">
    <property type="entry name" value="Sig_transdc_His_kin-like_C"/>
</dbReference>
<evidence type="ECO:0000313" key="13">
    <source>
        <dbReference type="Proteomes" id="UP000035704"/>
    </source>
</evidence>
<dbReference type="PRINTS" id="PR00344">
    <property type="entry name" value="BCTRLSENSOR"/>
</dbReference>
<keyword evidence="10" id="KW-0902">Two-component regulatory system</keyword>
<dbReference type="AlphaFoldDB" id="A0A0D8IB55"/>
<name>A0A0D8IB55_9CLOT</name>
<dbReference type="GO" id="GO:0005886">
    <property type="term" value="C:plasma membrane"/>
    <property type="evidence" value="ECO:0007669"/>
    <property type="project" value="UniProtKB-SubCell"/>
</dbReference>
<keyword evidence="11" id="KW-0472">Membrane</keyword>
<evidence type="ECO:0000256" key="3">
    <source>
        <dbReference type="ARBA" id="ARBA00012438"/>
    </source>
</evidence>
<keyword evidence="5" id="KW-0597">Phosphoprotein</keyword>
<dbReference type="Gene3D" id="3.30.565.10">
    <property type="entry name" value="Histidine kinase-like ATPase, C-terminal domain"/>
    <property type="match status" value="1"/>
</dbReference>
<sequence length="333" mass="39243">MTHKKHLTMFLVDHLWIILLFVVAPVGFMLLYLLLSDAPTQDALYYIFLSLVILFSFLAYRLYSTWNLYELFCSDKKDINEFIISEPKSNDEKRYKKLISKIRQIYLNDMRQLEEERKSHRLMIYRWVHQLKTPLSVIHLIAENQKTDEDYNKILHLARKIQYDLNQVLDLYKLEAIENNFHAERVNLYDMSKDCINELKSIFIEREVYPKLDIDKELFVYTDYKWIKFVLYQLLTNAVKYSDNGKSVVVFATKTDGLISLCVKDRGCGIEKSDLSRIFNLYFTGNNGRHREESSGLGLYMVKQILDYLGHSISVESTPSIGSVFTVNFNVVE</sequence>
<keyword evidence="9" id="KW-1133">Transmembrane helix</keyword>
<dbReference type="RefSeq" id="WP_044824399.1">
    <property type="nucleotide sequence ID" value="NZ_CP009687.1"/>
</dbReference>
<dbReference type="PANTHER" id="PTHR45453">
    <property type="entry name" value="PHOSPHATE REGULON SENSOR PROTEIN PHOR"/>
    <property type="match status" value="1"/>
</dbReference>
<keyword evidence="8 12" id="KW-0418">Kinase</keyword>
<dbReference type="SUPFAM" id="SSF47384">
    <property type="entry name" value="Homodimeric domain of signal transducing histidine kinase"/>
    <property type="match status" value="1"/>
</dbReference>
<dbReference type="GO" id="GO:0016036">
    <property type="term" value="P:cellular response to phosphate starvation"/>
    <property type="evidence" value="ECO:0007669"/>
    <property type="project" value="TreeGrafter"/>
</dbReference>
<evidence type="ECO:0000256" key="4">
    <source>
        <dbReference type="ARBA" id="ARBA00022475"/>
    </source>
</evidence>
<dbReference type="STRING" id="84022.CACET_c31390"/>
<keyword evidence="13" id="KW-1185">Reference proteome</keyword>
<dbReference type="CDD" id="cd00082">
    <property type="entry name" value="HisKA"/>
    <property type="match status" value="1"/>
</dbReference>
<proteinExistence type="predicted"/>
<evidence type="ECO:0000256" key="2">
    <source>
        <dbReference type="ARBA" id="ARBA00004651"/>
    </source>
</evidence>
<comment type="catalytic activity">
    <reaction evidence="1">
        <text>ATP + protein L-histidine = ADP + protein N-phospho-L-histidine.</text>
        <dbReference type="EC" id="2.7.13.3"/>
    </reaction>
</comment>
<dbReference type="InterPro" id="IPR003661">
    <property type="entry name" value="HisK_dim/P_dom"/>
</dbReference>